<dbReference type="STRING" id="6573.A0A1C9U2Z0"/>
<gene>
    <name evidence="5" type="ORF">KP79_PYT12456</name>
</gene>
<dbReference type="AlphaFoldDB" id="A0A1C9U2Z0"/>
<evidence type="ECO:0000256" key="1">
    <source>
        <dbReference type="ARBA" id="ARBA00007381"/>
    </source>
</evidence>
<reference evidence="5 6" key="2">
    <citation type="journal article" date="2017" name="Nat. Ecol. Evol.">
        <title>Scallop genome provides insights into evolution of bilaterian karyotype and development.</title>
        <authorList>
            <person name="Wang S."/>
            <person name="Zhang J."/>
            <person name="Jiao W."/>
            <person name="Li J."/>
            <person name="Xun X."/>
            <person name="Sun Y."/>
            <person name="Guo X."/>
            <person name="Huan P."/>
            <person name="Dong B."/>
            <person name="Zhang L."/>
            <person name="Hu X."/>
            <person name="Sun X."/>
            <person name="Wang J."/>
            <person name="Zhao C."/>
            <person name="Wang Y."/>
            <person name="Wang D."/>
            <person name="Huang X."/>
            <person name="Wang R."/>
            <person name="Lv J."/>
            <person name="Li Y."/>
            <person name="Zhang Z."/>
            <person name="Liu B."/>
            <person name="Lu W."/>
            <person name="Hui Y."/>
            <person name="Liang J."/>
            <person name="Zhou Z."/>
            <person name="Hou R."/>
            <person name="Li X."/>
            <person name="Liu Y."/>
            <person name="Li H."/>
            <person name="Ning X."/>
            <person name="Lin Y."/>
            <person name="Zhao L."/>
            <person name="Xing Q."/>
            <person name="Dou J."/>
            <person name="Li Y."/>
            <person name="Mao J."/>
            <person name="Guo H."/>
            <person name="Dou H."/>
            <person name="Li T."/>
            <person name="Mu C."/>
            <person name="Jiang W."/>
            <person name="Fu Q."/>
            <person name="Fu X."/>
            <person name="Miao Y."/>
            <person name="Liu J."/>
            <person name="Yu Q."/>
            <person name="Li R."/>
            <person name="Liao H."/>
            <person name="Li X."/>
            <person name="Kong Y."/>
            <person name="Jiang Z."/>
            <person name="Chourrout D."/>
            <person name="Li R."/>
            <person name="Bao Z."/>
        </authorList>
    </citation>
    <scope>NUCLEOTIDE SEQUENCE [LARGE SCALE GENOMIC DNA]</scope>
    <source>
        <strain evidence="5 6">PY_sf001</strain>
    </source>
</reference>
<keyword evidence="3" id="KW-0067">ATP-binding</keyword>
<sequence>MNYQPVSPTYYVYVNGAFVPVALAPGQIPCGPVPYYVYINGAFVQVAPAPGYQPQPYGCMSVSPPYQQQPQQVQQLRQLQQHVPPAYQQPVREEKGGVPPPLPPMKPYVMVCAIDFGTTYSGYVCSWTEEFKEDKLRMFCRTWKAEQGQTEKTPTVALFDPDMNFKYFGYEAEEGYANLKPDEKKLWYLFQKFKMKLYEAEDLSLEATLRAFNRNDVKPAVIVIAEILKYLKADVLAQVKRRDSKSMVATDMIRWVLTVPAIWSDKAKIFMRSAAEQAGIDKEDLLLALEPEAAALYCRHIKVDMTASVVGRTENKPLKSETKFMVADLGGGTADITVYRKTEGGALRELHPPTGGHWGGTTVDEAFQKMLVAIFGGETIDIAKEEYPGEMLSLQHNFECAKRYFNPSENGEVSFRIPAVLGEILERLTGQSIQEYMKGIGPSGDGVSFIADKMSISKVRFESLFSTSLDNMIQHLNGLMENINIMPLDAVVLVGGFSEAKIIRSRFEDFFSETRFISPNDPSMAVLKGAALFGHEPLAITSRVCKYTYGIAVTVPFKVEKHDEKRRVKIGDDFFCDDVFDIHLRKGEPVAVGSQQVVKRFSAPVNQNHVIVEVYASPDNNPKYVSEEKCIKLGSAVVALSEKHKKDDPIDVKIIYAGTELEVQVLEVSANKMSRAKVKFVG</sequence>
<dbReference type="SUPFAM" id="SSF53067">
    <property type="entry name" value="Actin-like ATPase domain"/>
    <property type="match status" value="2"/>
</dbReference>
<reference evidence="4" key="1">
    <citation type="journal article" date="2016" name="Fish Shellfish Immunol.">
        <title>Hsp70 gene expansions in the scallop (Patinopecten yessoensis) genome and their expression regulation after exposure to the toxic dinoflagellate Alexandrium catenella.</title>
        <authorList>
            <person name="Cheng J."/>
            <person name="Xun X."/>
            <person name="Kong Y."/>
            <person name="Wang S."/>
            <person name="Yang Z."/>
            <person name="Li Y."/>
            <person name="Kong D."/>
            <person name="Wang S."/>
            <person name="Zhang L."/>
            <person name="Hu X."/>
            <person name="Bao Z."/>
        </authorList>
    </citation>
    <scope>NUCLEOTIDE SEQUENCE</scope>
    <source>
        <strain evidence="4">PYE.6683.25.HSPA12</strain>
    </source>
</reference>
<name>A0A1C9U2Z0_MIZYE</name>
<evidence type="ECO:0000256" key="2">
    <source>
        <dbReference type="ARBA" id="ARBA00022741"/>
    </source>
</evidence>
<evidence type="ECO:0000313" key="6">
    <source>
        <dbReference type="Proteomes" id="UP000242188"/>
    </source>
</evidence>
<organism evidence="4">
    <name type="scientific">Mizuhopecten yessoensis</name>
    <name type="common">Japanese scallop</name>
    <name type="synonym">Patinopecten yessoensis</name>
    <dbReference type="NCBI Taxonomy" id="6573"/>
    <lineage>
        <taxon>Eukaryota</taxon>
        <taxon>Metazoa</taxon>
        <taxon>Spiralia</taxon>
        <taxon>Lophotrochozoa</taxon>
        <taxon>Mollusca</taxon>
        <taxon>Bivalvia</taxon>
        <taxon>Autobranchia</taxon>
        <taxon>Pteriomorphia</taxon>
        <taxon>Pectinida</taxon>
        <taxon>Pectinoidea</taxon>
        <taxon>Pectinidae</taxon>
        <taxon>Mizuhopecten</taxon>
    </lineage>
</organism>
<dbReference type="Gene3D" id="3.30.420.40">
    <property type="match status" value="2"/>
</dbReference>
<dbReference type="InterPro" id="IPR043129">
    <property type="entry name" value="ATPase_NBD"/>
</dbReference>
<dbReference type="Pfam" id="PF00012">
    <property type="entry name" value="HSP70"/>
    <property type="match status" value="1"/>
</dbReference>
<dbReference type="InterPro" id="IPR013126">
    <property type="entry name" value="Hsp_70_fam"/>
</dbReference>
<dbReference type="GO" id="GO:0005524">
    <property type="term" value="F:ATP binding"/>
    <property type="evidence" value="ECO:0007669"/>
    <property type="project" value="UniProtKB-KW"/>
</dbReference>
<dbReference type="PANTHER" id="PTHR14187">
    <property type="entry name" value="ALPHA KINASE/ELONGATION FACTOR 2 KINASE"/>
    <property type="match status" value="1"/>
</dbReference>
<comment type="similarity">
    <text evidence="1">Belongs to the heat shock protein 70 family.</text>
</comment>
<keyword evidence="2" id="KW-0547">Nucleotide-binding</keyword>
<accession>A0A1C9U2Z0</accession>
<proteinExistence type="evidence at transcript level"/>
<keyword evidence="4" id="KW-0346">Stress response</keyword>
<dbReference type="EMBL" id="NEDP02003345">
    <property type="protein sequence ID" value="OWF48934.1"/>
    <property type="molecule type" value="Genomic_DNA"/>
</dbReference>
<dbReference type="GO" id="GO:0140662">
    <property type="term" value="F:ATP-dependent protein folding chaperone"/>
    <property type="evidence" value="ECO:0007669"/>
    <property type="project" value="InterPro"/>
</dbReference>
<dbReference type="PANTHER" id="PTHR14187:SF5">
    <property type="entry name" value="HEAT SHOCK 70 KDA PROTEIN 12A"/>
    <property type="match status" value="1"/>
</dbReference>
<evidence type="ECO:0000256" key="3">
    <source>
        <dbReference type="ARBA" id="ARBA00022840"/>
    </source>
</evidence>
<dbReference type="CDD" id="cd10229">
    <property type="entry name" value="ASKHA_NBD_HSP70_HSPA12"/>
    <property type="match status" value="1"/>
</dbReference>
<dbReference type="Proteomes" id="UP000242188">
    <property type="component" value="Unassembled WGS sequence"/>
</dbReference>
<protein>
    <submittedName>
        <fullName evidence="4 5">Heat shock 70 kDa protein</fullName>
    </submittedName>
</protein>
<dbReference type="EMBL" id="KX085095">
    <property type="protein sequence ID" value="AOR17352.1"/>
    <property type="molecule type" value="mRNA"/>
</dbReference>
<dbReference type="OrthoDB" id="2963168at2759"/>
<evidence type="ECO:0000313" key="5">
    <source>
        <dbReference type="EMBL" id="OWF48934.1"/>
    </source>
</evidence>
<keyword evidence="6" id="KW-1185">Reference proteome</keyword>
<evidence type="ECO:0000313" key="4">
    <source>
        <dbReference type="EMBL" id="AOR17352.1"/>
    </source>
</evidence>